<reference evidence="1" key="1">
    <citation type="submission" date="2023-11" db="EMBL/GenBank/DDBJ databases">
        <title>Genome assemblies of two species of porcelain crab, Petrolisthes cinctipes and Petrolisthes manimaculis (Anomura: Porcellanidae).</title>
        <authorList>
            <person name="Angst P."/>
        </authorList>
    </citation>
    <scope>NUCLEOTIDE SEQUENCE</scope>
    <source>
        <strain evidence="1">PB745_02</strain>
        <tissue evidence="1">Gill</tissue>
    </source>
</reference>
<evidence type="ECO:0000313" key="2">
    <source>
        <dbReference type="Proteomes" id="UP001292094"/>
    </source>
</evidence>
<protein>
    <submittedName>
        <fullName evidence="1">Uncharacterized protein</fullName>
    </submittedName>
</protein>
<name>A0AAE1TKQ6_9EUCA</name>
<dbReference type="Proteomes" id="UP001292094">
    <property type="component" value="Unassembled WGS sequence"/>
</dbReference>
<dbReference type="EMBL" id="JAWZYT010007254">
    <property type="protein sequence ID" value="KAK4286880.1"/>
    <property type="molecule type" value="Genomic_DNA"/>
</dbReference>
<evidence type="ECO:0000313" key="1">
    <source>
        <dbReference type="EMBL" id="KAK4286880.1"/>
    </source>
</evidence>
<dbReference type="AlphaFoldDB" id="A0AAE1TKQ6"/>
<comment type="caution">
    <text evidence="1">The sequence shown here is derived from an EMBL/GenBank/DDBJ whole genome shotgun (WGS) entry which is preliminary data.</text>
</comment>
<accession>A0AAE1TKQ6</accession>
<proteinExistence type="predicted"/>
<sequence length="66" mass="7117">MDMSGMEQAGQAAAGGYMNRWYDGSEGGHAGLHQDYYNSMAQAMHCAYGNNMAGVSFYSTPVIVWA</sequence>
<gene>
    <name evidence="1" type="ORF">Pmani_040032</name>
</gene>
<organism evidence="1 2">
    <name type="scientific">Petrolisthes manimaculis</name>
    <dbReference type="NCBI Taxonomy" id="1843537"/>
    <lineage>
        <taxon>Eukaryota</taxon>
        <taxon>Metazoa</taxon>
        <taxon>Ecdysozoa</taxon>
        <taxon>Arthropoda</taxon>
        <taxon>Crustacea</taxon>
        <taxon>Multicrustacea</taxon>
        <taxon>Malacostraca</taxon>
        <taxon>Eumalacostraca</taxon>
        <taxon>Eucarida</taxon>
        <taxon>Decapoda</taxon>
        <taxon>Pleocyemata</taxon>
        <taxon>Anomura</taxon>
        <taxon>Galatheoidea</taxon>
        <taxon>Porcellanidae</taxon>
        <taxon>Petrolisthes</taxon>
    </lineage>
</organism>
<keyword evidence="2" id="KW-1185">Reference proteome</keyword>